<comment type="caution">
    <text evidence="8">The sequence shown here is derived from an EMBL/GenBank/DDBJ whole genome shotgun (WGS) entry which is preliminary data.</text>
</comment>
<feature type="transmembrane region" description="Helical" evidence="6">
    <location>
        <begin position="494"/>
        <end position="516"/>
    </location>
</feature>
<dbReference type="InterPro" id="IPR002818">
    <property type="entry name" value="DJ-1/PfpI"/>
</dbReference>
<sequence length="752" mass="82413">MANTKTNPKALVLIADGTEEMEFTITYDTLVRADFDTTSAFVYATEQGAKASPATSITEATIMANSGARITIPNAPVATCSRGVKIMADTVFEYSRDSDSNEKFGPDKFDLLVLPGGLKGAETLANTNTGVPRLVREYLDKGKYVGTICAGSLAARSADLPRQPITSHPAVKSELEPAFDYSEESVVVSGKLVTTRGPGSTFAFILTLVELIQGEDKRLEISPPMMFPPKTPWNAPCQISAPVVLGDYRAWQGYPTLSLGNQYYVTGVNLVPVSPASVCNPTLQSCLAWIFLDNAFPSAASLFPTSRVIPMSSEVLNASGEDRSLLNAAEAEYTIGSNYLSTATGELSERDREQTEARLLQKLDRRMYYLVFTVILSRVIRYNVAAAQPLGFDKDLQLDTYLFSFVLSGFYVGYFTGAIFSCILLHQKISRPKAYLSYTLMAMGLVTFCTGLVTTYYQALLARFLQGFLEPLYFLCTMNYVSKWYKQNELVERVGHVVCGNFLGIGMSYLVATIWSVSKSGVLELPSWSWLFFVEGGVTAAAAIGAMLILPSLPDDRTISWLSSAEHVLARGRKSNDACDLPIDATLGLSLTLKDGKVWYLIAIRFLVTLCSSTALLYPPLTETMGYDTPVTLLLCVPPWLFAAALSLLQSRYSTEVQAHRGRIVLPYYVGALGFIIADATIHHAGFYPWLFLMAQTEIGNGIFYVWVTLVAGGPLAKQVMTLVFVTTIPHEYEDLADPGLRASGKHTLWRI</sequence>
<keyword evidence="3 6" id="KW-0812">Transmembrane</keyword>
<dbReference type="SUPFAM" id="SSF103473">
    <property type="entry name" value="MFS general substrate transporter"/>
    <property type="match status" value="1"/>
</dbReference>
<dbReference type="SUPFAM" id="SSF52317">
    <property type="entry name" value="Class I glutamine amidotransferase-like"/>
    <property type="match status" value="1"/>
</dbReference>
<dbReference type="InterPro" id="IPR036259">
    <property type="entry name" value="MFS_trans_sf"/>
</dbReference>
<keyword evidence="9" id="KW-1185">Reference proteome</keyword>
<feature type="transmembrane region" description="Helical" evidence="6">
    <location>
        <begin position="630"/>
        <end position="649"/>
    </location>
</feature>
<evidence type="ECO:0000256" key="6">
    <source>
        <dbReference type="SAM" id="Phobius"/>
    </source>
</evidence>
<keyword evidence="4 6" id="KW-1133">Transmembrane helix</keyword>
<feature type="transmembrane region" description="Helical" evidence="6">
    <location>
        <begin position="367"/>
        <end position="385"/>
    </location>
</feature>
<feature type="transmembrane region" description="Helical" evidence="6">
    <location>
        <begin position="405"/>
        <end position="426"/>
    </location>
</feature>
<evidence type="ECO:0000256" key="4">
    <source>
        <dbReference type="ARBA" id="ARBA00022989"/>
    </source>
</evidence>
<dbReference type="CDD" id="cd03135">
    <property type="entry name" value="GATase1_DJ-1"/>
    <property type="match status" value="1"/>
</dbReference>
<evidence type="ECO:0000256" key="3">
    <source>
        <dbReference type="ARBA" id="ARBA00022692"/>
    </source>
</evidence>
<dbReference type="EMBL" id="JANIEX010000941">
    <property type="protein sequence ID" value="KAJ3561885.1"/>
    <property type="molecule type" value="Genomic_DNA"/>
</dbReference>
<feature type="transmembrane region" description="Helical" evidence="6">
    <location>
        <begin position="528"/>
        <end position="550"/>
    </location>
</feature>
<feature type="transmembrane region" description="Helical" evidence="6">
    <location>
        <begin position="669"/>
        <end position="691"/>
    </location>
</feature>
<evidence type="ECO:0000259" key="7">
    <source>
        <dbReference type="Pfam" id="PF01965"/>
    </source>
</evidence>
<dbReference type="GO" id="GO:0022857">
    <property type="term" value="F:transmembrane transporter activity"/>
    <property type="evidence" value="ECO:0007669"/>
    <property type="project" value="InterPro"/>
</dbReference>
<evidence type="ECO:0000256" key="5">
    <source>
        <dbReference type="ARBA" id="ARBA00023136"/>
    </source>
</evidence>
<dbReference type="GO" id="GO:0016020">
    <property type="term" value="C:membrane"/>
    <property type="evidence" value="ECO:0007669"/>
    <property type="project" value="UniProtKB-SubCell"/>
</dbReference>
<feature type="transmembrane region" description="Helical" evidence="6">
    <location>
        <begin position="703"/>
        <end position="726"/>
    </location>
</feature>
<dbReference type="PANTHER" id="PTHR43791:SF6">
    <property type="entry name" value="TRANSPORTER, PUTATIVE (AFU_ORTHOLOGUE AFUA_1G16690)-RELATED"/>
    <property type="match status" value="1"/>
</dbReference>
<dbReference type="Gene3D" id="3.40.50.880">
    <property type="match status" value="1"/>
</dbReference>
<name>A0AAD5VJJ1_9AGAR</name>
<organism evidence="8 9">
    <name type="scientific">Leucocoprinus birnbaumii</name>
    <dbReference type="NCBI Taxonomy" id="56174"/>
    <lineage>
        <taxon>Eukaryota</taxon>
        <taxon>Fungi</taxon>
        <taxon>Dikarya</taxon>
        <taxon>Basidiomycota</taxon>
        <taxon>Agaricomycotina</taxon>
        <taxon>Agaricomycetes</taxon>
        <taxon>Agaricomycetidae</taxon>
        <taxon>Agaricales</taxon>
        <taxon>Agaricineae</taxon>
        <taxon>Agaricaceae</taxon>
        <taxon>Leucocoprinus</taxon>
    </lineage>
</organism>
<evidence type="ECO:0000256" key="2">
    <source>
        <dbReference type="ARBA" id="ARBA00022448"/>
    </source>
</evidence>
<dbReference type="Gene3D" id="1.20.1250.20">
    <property type="entry name" value="MFS general substrate transporter like domains"/>
    <property type="match status" value="1"/>
</dbReference>
<feature type="domain" description="DJ-1/PfpI" evidence="7">
    <location>
        <begin position="9"/>
        <end position="210"/>
    </location>
</feature>
<dbReference type="Pfam" id="PF01965">
    <property type="entry name" value="DJ-1_PfpI"/>
    <property type="match status" value="1"/>
</dbReference>
<dbReference type="InterPro" id="IPR029062">
    <property type="entry name" value="Class_I_gatase-like"/>
</dbReference>
<evidence type="ECO:0000256" key="1">
    <source>
        <dbReference type="ARBA" id="ARBA00004141"/>
    </source>
</evidence>
<protein>
    <recommendedName>
        <fullName evidence="7">DJ-1/PfpI domain-containing protein</fullName>
    </recommendedName>
</protein>
<keyword evidence="2" id="KW-0813">Transport</keyword>
<dbReference type="AlphaFoldDB" id="A0AAD5VJJ1"/>
<dbReference type="PANTHER" id="PTHR43791">
    <property type="entry name" value="PERMEASE-RELATED"/>
    <property type="match status" value="1"/>
</dbReference>
<comment type="subcellular location">
    <subcellularLocation>
        <location evidence="1">Membrane</location>
        <topology evidence="1">Multi-pass membrane protein</topology>
    </subcellularLocation>
</comment>
<proteinExistence type="predicted"/>
<keyword evidence="5 6" id="KW-0472">Membrane</keyword>
<accession>A0AAD5VJJ1</accession>
<dbReference type="Proteomes" id="UP001213000">
    <property type="component" value="Unassembled WGS sequence"/>
</dbReference>
<feature type="transmembrane region" description="Helical" evidence="6">
    <location>
        <begin position="464"/>
        <end position="482"/>
    </location>
</feature>
<gene>
    <name evidence="8" type="ORF">NP233_g9924</name>
</gene>
<feature type="transmembrane region" description="Helical" evidence="6">
    <location>
        <begin position="438"/>
        <end position="458"/>
    </location>
</feature>
<reference evidence="8" key="1">
    <citation type="submission" date="2022-07" db="EMBL/GenBank/DDBJ databases">
        <title>Genome Sequence of Leucocoprinus birnbaumii.</title>
        <authorList>
            <person name="Buettner E."/>
        </authorList>
    </citation>
    <scope>NUCLEOTIDE SEQUENCE</scope>
    <source>
        <strain evidence="8">VT141</strain>
    </source>
</reference>
<evidence type="ECO:0000313" key="8">
    <source>
        <dbReference type="EMBL" id="KAJ3561885.1"/>
    </source>
</evidence>
<feature type="transmembrane region" description="Helical" evidence="6">
    <location>
        <begin position="598"/>
        <end position="618"/>
    </location>
</feature>
<dbReference type="InterPro" id="IPR011701">
    <property type="entry name" value="MFS"/>
</dbReference>
<dbReference type="Pfam" id="PF07690">
    <property type="entry name" value="MFS_1"/>
    <property type="match status" value="1"/>
</dbReference>
<evidence type="ECO:0000313" key="9">
    <source>
        <dbReference type="Proteomes" id="UP001213000"/>
    </source>
</evidence>